<reference evidence="4" key="1">
    <citation type="journal article" date="2021" name="Proc. Natl. Acad. Sci. U.S.A.">
        <title>A Catalog of Tens of Thousands of Viruses from Human Metagenomes Reveals Hidden Associations with Chronic Diseases.</title>
        <authorList>
            <person name="Tisza M.J."/>
            <person name="Buck C.B."/>
        </authorList>
    </citation>
    <scope>NUCLEOTIDE SEQUENCE</scope>
    <source>
        <strain evidence="4">Ct7Ex2</strain>
    </source>
</reference>
<dbReference type="GO" id="GO:0008168">
    <property type="term" value="F:methyltransferase activity"/>
    <property type="evidence" value="ECO:0007669"/>
    <property type="project" value="UniProtKB-KW"/>
</dbReference>
<dbReference type="Gene3D" id="1.10.530.10">
    <property type="match status" value="1"/>
</dbReference>
<evidence type="ECO:0000259" key="2">
    <source>
        <dbReference type="Pfam" id="PF18013"/>
    </source>
</evidence>
<sequence>MGYFDEFQRAGGNTGGERYFDEFKNQPPQDSSLLDKAKGFLNSIDDAYEEGRAARKAQWEKTKANVWNTLSDYAANAGKAIENYGNEITAAGERAMEAYNNGESINMEDPTQGFEGENYNRAKMNVYNELVGKPAGYAAITPGMPGIVRMAGGALAVPTLADSTMQTYEKNIANDNGTPVISTAKGALLDPVINPVKEAVTNPGEYVQSLVDNPLEAWDKVFLPGAVIHGAAKGIKKATPKSISEPIREHITEPFNEHVIDPVKNGLANAKGRFFDSFKRGGETGFDDLARDTEMGTQAFRETNLPPEYGETGDIKTDVYNRLRQNGFTDSEAAGITGNIAQESMFDTEALSKDGYNSHGLVQWTGDRKAHLEQFARENGLDPKDWRTQVDFISEEMNTTERAAFEALRKNPNITPEEAARIVREQYERPDPAVANDAYRQQVAREVYDGRNVRPMQNSFNDFAEDVKQAAPEEANLNFMKDSVKDITPEELSNRIKDGTIPKDVFRTYDEAGYNAFKDLPEKQKFEYARQETLKLADGIDDPMGEKVRVIFDKENKNAVDDAVKAFTSGHGENMSISDSRAFATGLIKDTVQNPDFILKQKNGRKLYVNLWRGKDNLLHQIAVSMDKTDKGKIISSSTAMDKPRHRNNAINQLSRDIKNADELIYVGENIRGRQSGYPLQPSSDRGSTPDTQLHPSGNSIVADETGKVKLPGDERSFMVKPVEEAAGSDLTTWQGETISRKQILDDVNSIFGATIKKGRVGKKGTNGWYNPKTDIIRTRTFGDPRTVMHELGHYVDARFKFSNRPGFDTEFSNVIHKRFGNAYNKGGIETIRKEGIAEFFHDYVTSRKKAAAEFPTFYKEFKKILEGDKDLRAAVDKLSYVGHQWYAQPVWERMKGSVSFGGKENLLQKTLKFFKDSKEVARKVYHEPYTTMVDELHPLEELIGEVEKRTGRKLRIEENAFKQAWLARGWAGKAEAFLQNGDKRLGVKAFKDVIRQIPENRLEDFSTYLTALRELDMNKWNEVLPLGEEPLTTRFTKAECLEAIKHYEKSPVFKKAAAEIHKYSDALLHLAVEGGMLTARAAADMKAKYPHYVPFFREFYEAAEAQRNGTGKGFANVGAVTKKMRGSTLDVVDPLEGIIRNTFSIMSAIERNKVGQSIVKLANVDGMGALIEKVSGVSKVTDHSFSVWENGKKVVYNTTPELYQAFKMLNPEGANMFTKLLSYPAKWLRAGATLGPEFILRNPVRDMISATIYSKHGFIPVVDTLKGLGLYLQKGETYWEYMRSGASQANLVSLDRNYLSGQMRDLLQRPSVKKMITTNPIEVLRGLSEATEMATRLAEFHNVRKGYTGIGNRLFSKKRNPGSIQEAALESRDVTLDFSRIGSHTKSLNKTIAFFNAAIQGTDKMFREWKANPLDMTVKTAMWITLPSVLLWELNKDDPRYQELPQWQKDIFWIIPTKDTLIKIPKPFELGILFGTVPERMLQWDYDRKRKQKGAGFKGLAGSVLDSMAPSFLPTALVPAIEAMTNHSIFMGRDIVPQSQQNTIPELQYGHYTSAVGRKIGETFGISPRKVDNTIRGYGGSLAGLGLTLTDGMAGLDETRPAKRFSEQPGIRGFTATPYASSESVQEVYDAYDRQLKLFNAGRELHRRMDGFDPREFEQMKNAVKAFQNINQAKKAVMKSNLSSEAKRKRLDEIQMSQVRIARKALGKGDIK</sequence>
<name>A0A8S5SD27_9CAUD</name>
<dbReference type="InterPro" id="IPR041219">
    <property type="entry name" value="Phage_lysozyme2"/>
</dbReference>
<proteinExistence type="predicted"/>
<dbReference type="GO" id="GO:0032259">
    <property type="term" value="P:methylation"/>
    <property type="evidence" value="ECO:0007669"/>
    <property type="project" value="UniProtKB-KW"/>
</dbReference>
<dbReference type="Pfam" id="PF18857">
    <property type="entry name" value="LPD38"/>
    <property type="match status" value="1"/>
</dbReference>
<feature type="region of interest" description="Disordered" evidence="1">
    <location>
        <begin position="1"/>
        <end position="32"/>
    </location>
</feature>
<keyword evidence="4" id="KW-0489">Methyltransferase</keyword>
<dbReference type="InterPro" id="IPR040561">
    <property type="entry name" value="LPD38"/>
</dbReference>
<protein>
    <submittedName>
        <fullName evidence="4">Type I restriction enzyme Methylase</fullName>
    </submittedName>
</protein>
<dbReference type="GO" id="GO:0008237">
    <property type="term" value="F:metallopeptidase activity"/>
    <property type="evidence" value="ECO:0007669"/>
    <property type="project" value="InterPro"/>
</dbReference>
<dbReference type="Pfam" id="PF18013">
    <property type="entry name" value="Phage_lysozyme2"/>
    <property type="match status" value="1"/>
</dbReference>
<feature type="region of interest" description="Disordered" evidence="1">
    <location>
        <begin position="675"/>
        <end position="708"/>
    </location>
</feature>
<feature type="compositionally biased region" description="Polar residues" evidence="1">
    <location>
        <begin position="681"/>
        <end position="700"/>
    </location>
</feature>
<dbReference type="InterPro" id="IPR024079">
    <property type="entry name" value="MetalloPept_cat_dom_sf"/>
</dbReference>
<feature type="domain" description="Large polyvalent protein associated" evidence="3">
    <location>
        <begin position="1439"/>
        <end position="1611"/>
    </location>
</feature>
<dbReference type="EMBL" id="BK032576">
    <property type="protein sequence ID" value="DAF48857.1"/>
    <property type="molecule type" value="Genomic_DNA"/>
</dbReference>
<dbReference type="Gene3D" id="3.40.390.10">
    <property type="entry name" value="Collagenase (Catalytic Domain)"/>
    <property type="match status" value="1"/>
</dbReference>
<evidence type="ECO:0000256" key="1">
    <source>
        <dbReference type="SAM" id="MobiDB-lite"/>
    </source>
</evidence>
<evidence type="ECO:0000313" key="4">
    <source>
        <dbReference type="EMBL" id="DAF48857.1"/>
    </source>
</evidence>
<keyword evidence="4" id="KW-0808">Transferase</keyword>
<evidence type="ECO:0000259" key="3">
    <source>
        <dbReference type="Pfam" id="PF18857"/>
    </source>
</evidence>
<feature type="domain" description="Phage tail lysozyme" evidence="2">
    <location>
        <begin position="316"/>
        <end position="449"/>
    </location>
</feature>
<organism evidence="4">
    <name type="scientific">Podoviridae sp. ct7Ex2</name>
    <dbReference type="NCBI Taxonomy" id="2827722"/>
    <lineage>
        <taxon>Viruses</taxon>
        <taxon>Duplodnaviria</taxon>
        <taxon>Heunggongvirae</taxon>
        <taxon>Uroviricota</taxon>
        <taxon>Caudoviricetes</taxon>
    </lineage>
</organism>
<accession>A0A8S5SD27</accession>